<proteinExistence type="inferred from homology"/>
<comment type="similarity">
    <text evidence="3">Belongs to the SNUT3 family.</text>
</comment>
<evidence type="ECO:0000256" key="5">
    <source>
        <dbReference type="ARBA" id="ARBA00022664"/>
    </source>
</evidence>
<dbReference type="GO" id="GO:0071011">
    <property type="term" value="C:precatalytic spliceosome"/>
    <property type="evidence" value="ECO:0007669"/>
    <property type="project" value="TreeGrafter"/>
</dbReference>
<evidence type="ECO:0000313" key="10">
    <source>
        <dbReference type="EMBL" id="KAJ5248880.1"/>
    </source>
</evidence>
<feature type="region of interest" description="Disordered" evidence="8">
    <location>
        <begin position="1"/>
        <end position="86"/>
    </location>
</feature>
<dbReference type="RefSeq" id="XP_058335659.1">
    <property type="nucleotide sequence ID" value="XM_058469628.1"/>
</dbReference>
<keyword evidence="6" id="KW-0508">mRNA splicing</keyword>
<evidence type="ECO:0000256" key="1">
    <source>
        <dbReference type="ARBA" id="ARBA00003632"/>
    </source>
</evidence>
<dbReference type="AlphaFoldDB" id="A0A9W9PK33"/>
<sequence>MSERRSYQGRSGESASDFDRRRRGPPSRAPNQRYRSRSRDPNERRRERSWSRDRRDRDKPDRGDEREPRDRRSSNNYDRGYEKRGMYSTKLQSWRFESNQLALFTDHPQGNAPRDRLRDRSRSRTPRQSDNKGQSNRGKSEEMDVDLPDDANEEDLDAFMRKRMGFSRFRSTKNTKVPGNQIYGVRKEKKVEYRQYMNRSGGFNRPLSPSR</sequence>
<organism evidence="10 11">
    <name type="scientific">Penicillium chermesinum</name>
    <dbReference type="NCBI Taxonomy" id="63820"/>
    <lineage>
        <taxon>Eukaryota</taxon>
        <taxon>Fungi</taxon>
        <taxon>Dikarya</taxon>
        <taxon>Ascomycota</taxon>
        <taxon>Pezizomycotina</taxon>
        <taxon>Eurotiomycetes</taxon>
        <taxon>Eurotiomycetidae</taxon>
        <taxon>Eurotiales</taxon>
        <taxon>Aspergillaceae</taxon>
        <taxon>Penicillium</taxon>
    </lineage>
</organism>
<evidence type="ECO:0000256" key="2">
    <source>
        <dbReference type="ARBA" id="ARBA00004123"/>
    </source>
</evidence>
<keyword evidence="11" id="KW-1185">Reference proteome</keyword>
<dbReference type="PANTHER" id="PTHR31077:SF1">
    <property type="entry name" value="U4_U6.U5 SMALL NUCLEAR RIBONUCLEOPROTEIN 27 KDA PROTEIN"/>
    <property type="match status" value="1"/>
</dbReference>
<comment type="function">
    <text evidence="1">May play a role in mRNA splicing.</text>
</comment>
<evidence type="ECO:0000256" key="8">
    <source>
        <dbReference type="SAM" id="MobiDB-lite"/>
    </source>
</evidence>
<dbReference type="GeneID" id="83196931"/>
<feature type="compositionally biased region" description="Acidic residues" evidence="8">
    <location>
        <begin position="143"/>
        <end position="153"/>
    </location>
</feature>
<reference evidence="10" key="2">
    <citation type="journal article" date="2023" name="IMA Fungus">
        <title>Comparative genomic study of the Penicillium genus elucidates a diverse pangenome and 15 lateral gene transfer events.</title>
        <authorList>
            <person name="Petersen C."/>
            <person name="Sorensen T."/>
            <person name="Nielsen M.R."/>
            <person name="Sondergaard T.E."/>
            <person name="Sorensen J.L."/>
            <person name="Fitzpatrick D.A."/>
            <person name="Frisvad J.C."/>
            <person name="Nielsen K.L."/>
        </authorList>
    </citation>
    <scope>NUCLEOTIDE SEQUENCE</scope>
    <source>
        <strain evidence="10">IBT 19713</strain>
    </source>
</reference>
<evidence type="ECO:0000256" key="6">
    <source>
        <dbReference type="ARBA" id="ARBA00023187"/>
    </source>
</evidence>
<evidence type="ECO:0000256" key="4">
    <source>
        <dbReference type="ARBA" id="ARBA00011825"/>
    </source>
</evidence>
<name>A0A9W9PK33_9EURO</name>
<dbReference type="OrthoDB" id="21368at2759"/>
<dbReference type="InterPro" id="IPR013957">
    <property type="entry name" value="SNRNP27"/>
</dbReference>
<dbReference type="GO" id="GO:0006397">
    <property type="term" value="P:mRNA processing"/>
    <property type="evidence" value="ECO:0007669"/>
    <property type="project" value="UniProtKB-KW"/>
</dbReference>
<evidence type="ECO:0000259" key="9">
    <source>
        <dbReference type="Pfam" id="PF08648"/>
    </source>
</evidence>
<reference evidence="10" key="1">
    <citation type="submission" date="2022-11" db="EMBL/GenBank/DDBJ databases">
        <authorList>
            <person name="Petersen C."/>
        </authorList>
    </citation>
    <scope>NUCLEOTIDE SEQUENCE</scope>
    <source>
        <strain evidence="10">IBT 19713</strain>
    </source>
</reference>
<evidence type="ECO:0000256" key="7">
    <source>
        <dbReference type="ARBA" id="ARBA00023242"/>
    </source>
</evidence>
<accession>A0A9W9PK33</accession>
<dbReference type="EMBL" id="JAPQKS010000001">
    <property type="protein sequence ID" value="KAJ5248880.1"/>
    <property type="molecule type" value="Genomic_DNA"/>
</dbReference>
<dbReference type="Pfam" id="PF08648">
    <property type="entry name" value="SNRNP27"/>
    <property type="match status" value="1"/>
</dbReference>
<feature type="compositionally biased region" description="Basic and acidic residues" evidence="8">
    <location>
        <begin position="113"/>
        <end position="130"/>
    </location>
</feature>
<keyword evidence="7" id="KW-0539">Nucleus</keyword>
<gene>
    <name evidence="10" type="ORF">N7468_000331</name>
</gene>
<dbReference type="Proteomes" id="UP001150941">
    <property type="component" value="Unassembled WGS sequence"/>
</dbReference>
<evidence type="ECO:0000256" key="3">
    <source>
        <dbReference type="ARBA" id="ARBA00008218"/>
    </source>
</evidence>
<evidence type="ECO:0000313" key="11">
    <source>
        <dbReference type="Proteomes" id="UP001150941"/>
    </source>
</evidence>
<feature type="compositionally biased region" description="Basic and acidic residues" evidence="8">
    <location>
        <begin position="37"/>
        <end position="85"/>
    </location>
</feature>
<feature type="domain" description="U4/U6.U5 small nuclear ribonucleoprotein 27kDa protein" evidence="9">
    <location>
        <begin position="157"/>
        <end position="209"/>
    </location>
</feature>
<keyword evidence="5" id="KW-0507">mRNA processing</keyword>
<comment type="subunit">
    <text evidence="4">Part of a tri-snRNP complex.</text>
</comment>
<comment type="caution">
    <text evidence="10">The sequence shown here is derived from an EMBL/GenBank/DDBJ whole genome shotgun (WGS) entry which is preliminary data.</text>
</comment>
<dbReference type="GO" id="GO:0008380">
    <property type="term" value="P:RNA splicing"/>
    <property type="evidence" value="ECO:0007669"/>
    <property type="project" value="UniProtKB-KW"/>
</dbReference>
<feature type="region of interest" description="Disordered" evidence="8">
    <location>
        <begin position="102"/>
        <end position="153"/>
    </location>
</feature>
<dbReference type="PANTHER" id="PTHR31077">
    <property type="entry name" value="U4/U6.U5 SMALL NUCLEAR RIBONUCLEOPROTEIN 27 KDA PROTEIN"/>
    <property type="match status" value="1"/>
</dbReference>
<comment type="subcellular location">
    <subcellularLocation>
        <location evidence="2">Nucleus</location>
    </subcellularLocation>
</comment>
<protein>
    <recommendedName>
        <fullName evidence="9">U4/U6.U5 small nuclear ribonucleoprotein 27kDa protein domain-containing protein</fullName>
    </recommendedName>
</protein>